<evidence type="ECO:0000256" key="1">
    <source>
        <dbReference type="SAM" id="MobiDB-lite"/>
    </source>
</evidence>
<accession>A0A4Z2IPU3</accession>
<gene>
    <name evidence="2" type="ORF">EYF80_010321</name>
</gene>
<feature type="compositionally biased region" description="Basic residues" evidence="1">
    <location>
        <begin position="119"/>
        <end position="131"/>
    </location>
</feature>
<dbReference type="AlphaFoldDB" id="A0A4Z2IPU3"/>
<dbReference type="Proteomes" id="UP000314294">
    <property type="component" value="Unassembled WGS sequence"/>
</dbReference>
<sequence>METGGGAGEEVIVDIQKGQPRYADRLLLEQQKADSATKHLSSGQEAAQHIEEPSGPACDTTPGLRGQPQGRHNTTVDLEADPSLRVERSADQKQSCCRQSSSHASSHCRFPLQTGLRTSKAKRNRQQALRR</sequence>
<feature type="region of interest" description="Disordered" evidence="1">
    <location>
        <begin position="33"/>
        <end position="131"/>
    </location>
</feature>
<comment type="caution">
    <text evidence="2">The sequence shown here is derived from an EMBL/GenBank/DDBJ whole genome shotgun (WGS) entry which is preliminary data.</text>
</comment>
<protein>
    <submittedName>
        <fullName evidence="2">Uncharacterized protein</fullName>
    </submittedName>
</protein>
<proteinExistence type="predicted"/>
<organism evidence="2 3">
    <name type="scientific">Liparis tanakae</name>
    <name type="common">Tanaka's snailfish</name>
    <dbReference type="NCBI Taxonomy" id="230148"/>
    <lineage>
        <taxon>Eukaryota</taxon>
        <taxon>Metazoa</taxon>
        <taxon>Chordata</taxon>
        <taxon>Craniata</taxon>
        <taxon>Vertebrata</taxon>
        <taxon>Euteleostomi</taxon>
        <taxon>Actinopterygii</taxon>
        <taxon>Neopterygii</taxon>
        <taxon>Teleostei</taxon>
        <taxon>Neoteleostei</taxon>
        <taxon>Acanthomorphata</taxon>
        <taxon>Eupercaria</taxon>
        <taxon>Perciformes</taxon>
        <taxon>Cottioidei</taxon>
        <taxon>Cottales</taxon>
        <taxon>Liparidae</taxon>
        <taxon>Liparis</taxon>
    </lineage>
</organism>
<keyword evidence="3" id="KW-1185">Reference proteome</keyword>
<name>A0A4Z2IPU3_9TELE</name>
<feature type="compositionally biased region" description="Low complexity" evidence="1">
    <location>
        <begin position="94"/>
        <end position="109"/>
    </location>
</feature>
<evidence type="ECO:0000313" key="2">
    <source>
        <dbReference type="EMBL" id="TNN79504.1"/>
    </source>
</evidence>
<feature type="compositionally biased region" description="Basic and acidic residues" evidence="1">
    <location>
        <begin position="82"/>
        <end position="91"/>
    </location>
</feature>
<dbReference type="EMBL" id="SRLO01000064">
    <property type="protein sequence ID" value="TNN79504.1"/>
    <property type="molecule type" value="Genomic_DNA"/>
</dbReference>
<evidence type="ECO:0000313" key="3">
    <source>
        <dbReference type="Proteomes" id="UP000314294"/>
    </source>
</evidence>
<reference evidence="2 3" key="1">
    <citation type="submission" date="2019-03" db="EMBL/GenBank/DDBJ databases">
        <title>First draft genome of Liparis tanakae, snailfish: a comprehensive survey of snailfish specific genes.</title>
        <authorList>
            <person name="Kim W."/>
            <person name="Song I."/>
            <person name="Jeong J.-H."/>
            <person name="Kim D."/>
            <person name="Kim S."/>
            <person name="Ryu S."/>
            <person name="Song J.Y."/>
            <person name="Lee S.K."/>
        </authorList>
    </citation>
    <scope>NUCLEOTIDE SEQUENCE [LARGE SCALE GENOMIC DNA]</scope>
    <source>
        <tissue evidence="2">Muscle</tissue>
    </source>
</reference>